<protein>
    <submittedName>
        <fullName evidence="1">Marek's disease gammaherpesvirus tumorigenicity associated</fullName>
    </submittedName>
</protein>
<accession>Q69314</accession>
<organism evidence="1">
    <name type="scientific">Infectious laryngotracheitis virus</name>
    <name type="common">ILTV</name>
    <name type="synonym">Gallid herpesvirus 1</name>
    <dbReference type="NCBI Taxonomy" id="10386"/>
    <lineage>
        <taxon>Viruses</taxon>
        <taxon>Duplodnaviria</taxon>
        <taxon>Heunggongvirae</taxon>
        <taxon>Peploviricota</taxon>
        <taxon>Herviviricetes</taxon>
        <taxon>Herpesvirales</taxon>
        <taxon>Orthoherpesviridae</taxon>
        <taxon>Alphaherpesvirinae</taxon>
        <taxon>Iltovirus</taxon>
        <taxon>Iltovirus gallidalpha1</taxon>
    </lineage>
</organism>
<evidence type="ECO:0000313" key="1">
    <source>
        <dbReference type="EMBL" id="AAA72289.1"/>
    </source>
</evidence>
<name>Q69314_ILTV</name>
<proteinExistence type="evidence at transcript level"/>
<reference evidence="1" key="1">
    <citation type="journal article" date="1992" name="J. Virol.">
        <title>Isolation and characterization of cDNAs from BamHI-H gene family RNAs associated with the tumorigenicity of Marek's disease virus.</title>
        <authorList>
            <person name="Peng F."/>
            <person name="Bradley G."/>
            <person name="Tanaka A."/>
            <person name="Lancz G."/>
            <person name="Nonoyama M."/>
        </authorList>
    </citation>
    <scope>NUCLEOTIDE SEQUENCE</scope>
    <source>
        <strain evidence="1">RB1B</strain>
    </source>
</reference>
<sequence>MEGYMSFSAEIGSGGRGMFHETVDLSHHRQLLPRGFAHVCRDSCNLYIPKFILGLSLHPILVGVST</sequence>
<organismHost>
    <name type="scientific">Gallus gallus</name>
    <name type="common">Chicken</name>
    <dbReference type="NCBI Taxonomy" id="9031"/>
</organismHost>
<dbReference type="EMBL" id="L01618">
    <property type="protein sequence ID" value="AAA72289.1"/>
    <property type="molecule type" value="mRNA"/>
</dbReference>